<reference evidence="2 3" key="1">
    <citation type="submission" date="2024-09" db="EMBL/GenBank/DDBJ databases">
        <authorList>
            <person name="Sun Q."/>
            <person name="Mori K."/>
        </authorList>
    </citation>
    <scope>NUCLEOTIDE SEQUENCE [LARGE SCALE GENOMIC DNA]</scope>
    <source>
        <strain evidence="2 3">KCTC 23076</strain>
    </source>
</reference>
<evidence type="ECO:0000313" key="2">
    <source>
        <dbReference type="EMBL" id="MFC0681148.1"/>
    </source>
</evidence>
<evidence type="ECO:0008006" key="4">
    <source>
        <dbReference type="Google" id="ProtNLM"/>
    </source>
</evidence>
<keyword evidence="3" id="KW-1185">Reference proteome</keyword>
<organism evidence="2 3">
    <name type="scientific">Lysobacter korlensis</name>
    <dbReference type="NCBI Taxonomy" id="553636"/>
    <lineage>
        <taxon>Bacteria</taxon>
        <taxon>Pseudomonadati</taxon>
        <taxon>Pseudomonadota</taxon>
        <taxon>Gammaproteobacteria</taxon>
        <taxon>Lysobacterales</taxon>
        <taxon>Lysobacteraceae</taxon>
        <taxon>Lysobacter</taxon>
    </lineage>
</organism>
<comment type="caution">
    <text evidence="2">The sequence shown here is derived from an EMBL/GenBank/DDBJ whole genome shotgun (WGS) entry which is preliminary data.</text>
</comment>
<gene>
    <name evidence="2" type="ORF">ACFFGH_25245</name>
</gene>
<proteinExistence type="predicted"/>
<sequence length="156" mass="16239">MPRWRRPLLRRLRAETTGSASLEFLGVGLLLLVPIVYLVLTLAALQAGALAVESAARQAARSFVLAATPEEAAARAERAVELTLADYGVDPSTAEVSVACAPDPAACLSRRALVTVTVGIRVPVPLAPPVLDVEAPLSVGMVGVSTQQVSRFWGGG</sequence>
<feature type="transmembrane region" description="Helical" evidence="1">
    <location>
        <begin position="21"/>
        <end position="45"/>
    </location>
</feature>
<dbReference type="RefSeq" id="WP_386673500.1">
    <property type="nucleotide sequence ID" value="NZ_JBHLTG010000007.1"/>
</dbReference>
<keyword evidence="1" id="KW-0472">Membrane</keyword>
<evidence type="ECO:0000256" key="1">
    <source>
        <dbReference type="SAM" id="Phobius"/>
    </source>
</evidence>
<protein>
    <recommendedName>
        <fullName evidence="4">TadE family protein</fullName>
    </recommendedName>
</protein>
<evidence type="ECO:0000313" key="3">
    <source>
        <dbReference type="Proteomes" id="UP001589896"/>
    </source>
</evidence>
<accession>A0ABV6RZ33</accession>
<keyword evidence="1" id="KW-1133">Transmembrane helix</keyword>
<dbReference type="EMBL" id="JBHLTG010000007">
    <property type="protein sequence ID" value="MFC0681148.1"/>
    <property type="molecule type" value="Genomic_DNA"/>
</dbReference>
<dbReference type="Proteomes" id="UP001589896">
    <property type="component" value="Unassembled WGS sequence"/>
</dbReference>
<name>A0ABV6RZ33_9GAMM</name>
<keyword evidence="1" id="KW-0812">Transmembrane</keyword>